<evidence type="ECO:0000256" key="1">
    <source>
        <dbReference type="SAM" id="MobiDB-lite"/>
    </source>
</evidence>
<protein>
    <submittedName>
        <fullName evidence="2">Uncharacterized protein</fullName>
    </submittedName>
</protein>
<reference evidence="2" key="1">
    <citation type="submission" date="2021-01" db="EMBL/GenBank/DDBJ databases">
        <authorList>
            <person name="Corre E."/>
            <person name="Pelletier E."/>
            <person name="Niang G."/>
            <person name="Scheremetjew M."/>
            <person name="Finn R."/>
            <person name="Kale V."/>
            <person name="Holt S."/>
            <person name="Cochrane G."/>
            <person name="Meng A."/>
            <person name="Brown T."/>
            <person name="Cohen L."/>
        </authorList>
    </citation>
    <scope>NUCLEOTIDE SEQUENCE</scope>
    <source>
        <strain evidence="2">NIES-2562</strain>
    </source>
</reference>
<accession>A0A7S3DHF0</accession>
<evidence type="ECO:0000313" key="2">
    <source>
        <dbReference type="EMBL" id="CAE0257932.1"/>
    </source>
</evidence>
<proteinExistence type="predicted"/>
<sequence length="243" mass="27152">MGKSAPKDEKERKVGVSEKPISKALPKKVEKGRVQVKDVIALIDEARQKVEKLTGSEPEFNEEWENLEKTYNLFNAEFERIEKVRDDHELLQDLQELLPSNVKKDAHTFKILNHSDVEEDGIDRLGPLVRDSTLEDEGWEYLAEELSSDPIDEFYCEGGSLETLEFTFRGLEYSVAGVDLGIQGHNMAISVGGVLAYVCDDDCYERLNKACGIDNSREVIQALLQAVQNSGIGSALVNLMTGC</sequence>
<dbReference type="AlphaFoldDB" id="A0A7S3DHF0"/>
<dbReference type="EMBL" id="HBIB01031133">
    <property type="protein sequence ID" value="CAE0257932.1"/>
    <property type="molecule type" value="Transcribed_RNA"/>
</dbReference>
<feature type="compositionally biased region" description="Basic and acidic residues" evidence="1">
    <location>
        <begin position="1"/>
        <end position="16"/>
    </location>
</feature>
<gene>
    <name evidence="2" type="ORF">PBIL07802_LOCUS20193</name>
</gene>
<name>A0A7S3DHF0_9EUKA</name>
<organism evidence="2">
    <name type="scientific">Palpitomonas bilix</name>
    <dbReference type="NCBI Taxonomy" id="652834"/>
    <lineage>
        <taxon>Eukaryota</taxon>
        <taxon>Eukaryota incertae sedis</taxon>
    </lineage>
</organism>
<feature type="region of interest" description="Disordered" evidence="1">
    <location>
        <begin position="1"/>
        <end position="22"/>
    </location>
</feature>